<dbReference type="Pfam" id="PF08443">
    <property type="entry name" value="RimK"/>
    <property type="match status" value="1"/>
</dbReference>
<feature type="domain" description="ATP-grasp" evidence="2">
    <location>
        <begin position="96"/>
        <end position="293"/>
    </location>
</feature>
<dbReference type="Gene3D" id="3.30.470.20">
    <property type="entry name" value="ATP-grasp fold, B domain"/>
    <property type="match status" value="1"/>
</dbReference>
<accession>A0A7K4AIF1</accession>
<dbReference type="Proteomes" id="UP000544742">
    <property type="component" value="Unassembled WGS sequence"/>
</dbReference>
<dbReference type="EMBL" id="JAAYUN010000108">
    <property type="protein sequence ID" value="NLJ22758.1"/>
    <property type="molecule type" value="Genomic_DNA"/>
</dbReference>
<dbReference type="PANTHER" id="PTHR21621:SF0">
    <property type="entry name" value="BETA-CITRYLGLUTAMATE SYNTHASE B-RELATED"/>
    <property type="match status" value="1"/>
</dbReference>
<dbReference type="PROSITE" id="PS50975">
    <property type="entry name" value="ATP_GRASP"/>
    <property type="match status" value="1"/>
</dbReference>
<evidence type="ECO:0000313" key="4">
    <source>
        <dbReference type="Proteomes" id="UP000544742"/>
    </source>
</evidence>
<dbReference type="AlphaFoldDB" id="A0A7K4AIF1"/>
<comment type="caution">
    <text evidence="3">The sequence shown here is derived from an EMBL/GenBank/DDBJ whole genome shotgun (WGS) entry which is preliminary data.</text>
</comment>
<organism evidence="3 4">
    <name type="scientific">Methanothrix soehngenii</name>
    <name type="common">Methanosaeta concilii</name>
    <dbReference type="NCBI Taxonomy" id="2223"/>
    <lineage>
        <taxon>Archaea</taxon>
        <taxon>Methanobacteriati</taxon>
        <taxon>Methanobacteriota</taxon>
        <taxon>Stenosarchaea group</taxon>
        <taxon>Methanomicrobia</taxon>
        <taxon>Methanotrichales</taxon>
        <taxon>Methanotrichaceae</taxon>
        <taxon>Methanothrix</taxon>
    </lineage>
</organism>
<dbReference type="Gene3D" id="3.30.1490.20">
    <property type="entry name" value="ATP-grasp fold, A domain"/>
    <property type="match status" value="1"/>
</dbReference>
<keyword evidence="3" id="KW-0436">Ligase</keyword>
<sequence>MSKLGIFVNRKTLSSSSQLMALVKCRDVAESMGHTVEFIFPVDMKKIPRLDALFIRADTDPMNTTYVAARMAEMYGVPVIDDPTSIRICADKINMYMHLQKEGVSMPKTRFLKKRELDDQQARQLFDELGSPLVLKEPSTSFSVRVEKVSDVEELLKVAKRFFKLSDWIVVQEYIESRFDWRVGVINGQLLYACRYIIPSETFKIQASVNGHIVYCDVESVPADQVPPEVIDLGKQAAGAIGKGLYGVDIKESNGKLFVIEVNDNPSLEGGEDEHYPEMFGQIISHLVSAQALDDARDLSMGTISSAGLMGRYQQEAEFTYAQVGQWGESDIYSSDIDSKEG</sequence>
<dbReference type="GO" id="GO:0046872">
    <property type="term" value="F:metal ion binding"/>
    <property type="evidence" value="ECO:0007669"/>
    <property type="project" value="InterPro"/>
</dbReference>
<dbReference type="GO" id="GO:0005737">
    <property type="term" value="C:cytoplasm"/>
    <property type="evidence" value="ECO:0007669"/>
    <property type="project" value="TreeGrafter"/>
</dbReference>
<dbReference type="OMA" id="TTEDEFY"/>
<reference evidence="3 4" key="1">
    <citation type="journal article" date="2020" name="Biotechnol. Biofuels">
        <title>New insights from the biogas microbiome by comprehensive genome-resolved metagenomics of nearly 1600 species originating from multiple anaerobic digesters.</title>
        <authorList>
            <person name="Campanaro S."/>
            <person name="Treu L."/>
            <person name="Rodriguez-R L.M."/>
            <person name="Kovalovszki A."/>
            <person name="Ziels R.M."/>
            <person name="Maus I."/>
            <person name="Zhu X."/>
            <person name="Kougias P.G."/>
            <person name="Basile A."/>
            <person name="Luo G."/>
            <person name="Schluter A."/>
            <person name="Konstantinidis K.T."/>
            <person name="Angelidaki I."/>
        </authorList>
    </citation>
    <scope>NUCLEOTIDE SEQUENCE [LARGE SCALE GENOMIC DNA]</scope>
    <source>
        <strain evidence="3">AS27yjCOA_157</strain>
    </source>
</reference>
<dbReference type="SUPFAM" id="SSF56059">
    <property type="entry name" value="Glutathione synthetase ATP-binding domain-like"/>
    <property type="match status" value="1"/>
</dbReference>
<evidence type="ECO:0000259" key="2">
    <source>
        <dbReference type="PROSITE" id="PS50975"/>
    </source>
</evidence>
<protein>
    <submittedName>
        <fullName evidence="3">RimK family alpha-L-glutamate ligase</fullName>
    </submittedName>
</protein>
<evidence type="ECO:0000313" key="3">
    <source>
        <dbReference type="EMBL" id="NLJ22758.1"/>
    </source>
</evidence>
<evidence type="ECO:0000256" key="1">
    <source>
        <dbReference type="PROSITE-ProRule" id="PRU00409"/>
    </source>
</evidence>
<dbReference type="PANTHER" id="PTHR21621">
    <property type="entry name" value="RIBOSOMAL PROTEIN S6 MODIFICATION PROTEIN"/>
    <property type="match status" value="1"/>
</dbReference>
<name>A0A7K4AIF1_METSH</name>
<dbReference type="GeneID" id="10461724"/>
<keyword evidence="1" id="KW-0067">ATP-binding</keyword>
<dbReference type="GO" id="GO:0018169">
    <property type="term" value="F:ribosomal S6-glutamic acid ligase activity"/>
    <property type="evidence" value="ECO:0007669"/>
    <property type="project" value="TreeGrafter"/>
</dbReference>
<dbReference type="GO" id="GO:0009432">
    <property type="term" value="P:SOS response"/>
    <property type="evidence" value="ECO:0007669"/>
    <property type="project" value="TreeGrafter"/>
</dbReference>
<dbReference type="InterPro" id="IPR013651">
    <property type="entry name" value="ATP-grasp_RimK-type"/>
</dbReference>
<dbReference type="GO" id="GO:0005524">
    <property type="term" value="F:ATP binding"/>
    <property type="evidence" value="ECO:0007669"/>
    <property type="project" value="UniProtKB-UniRule"/>
</dbReference>
<dbReference type="InterPro" id="IPR011761">
    <property type="entry name" value="ATP-grasp"/>
</dbReference>
<gene>
    <name evidence="3" type="ORF">GX426_06580</name>
</gene>
<keyword evidence="1" id="KW-0547">Nucleotide-binding</keyword>
<proteinExistence type="predicted"/>
<dbReference type="Gene3D" id="3.40.50.20">
    <property type="match status" value="1"/>
</dbReference>
<dbReference type="RefSeq" id="WP_013719812.1">
    <property type="nucleotide sequence ID" value="NZ_CAJYDL010000001.1"/>
</dbReference>
<dbReference type="InterPro" id="IPR013815">
    <property type="entry name" value="ATP_grasp_subdomain_1"/>
</dbReference>